<keyword evidence="3" id="KW-1003">Cell membrane</keyword>
<feature type="transmembrane region" description="Helical" evidence="7">
    <location>
        <begin position="310"/>
        <end position="328"/>
    </location>
</feature>
<evidence type="ECO:0000256" key="6">
    <source>
        <dbReference type="ARBA" id="ARBA00023136"/>
    </source>
</evidence>
<dbReference type="InterPro" id="IPR035906">
    <property type="entry name" value="MetI-like_sf"/>
</dbReference>
<evidence type="ECO:0000256" key="7">
    <source>
        <dbReference type="RuleBase" id="RU363032"/>
    </source>
</evidence>
<keyword evidence="11" id="KW-1185">Reference proteome</keyword>
<dbReference type="Pfam" id="PF00528">
    <property type="entry name" value="BPD_transp_1"/>
    <property type="match status" value="1"/>
</dbReference>
<evidence type="ECO:0000256" key="1">
    <source>
        <dbReference type="ARBA" id="ARBA00004651"/>
    </source>
</evidence>
<proteinExistence type="inferred from homology"/>
<sequence length="338" mass="36028">MTAIVPGRAGRPEPDPSTGSGTGSGRRGRAGAPGAVDAESPARRKRGRLLGKQPLGILFSAPYIIFIAVVFAYPVIFAIWMSFQDYFFAAPGAQVDRPFVGFANYVTALSDPAVWQSFGNVGIFLLINVPLTLVLSLLLATALDRVVHARTFFRVAFYVPYVSASVAVVAVWLFLFSNQGLVNAVLGPLAPSPSWLVNSALAMPTIAIFVTWKGLGFYILLFLAALQNVPKELYESVSVDGGGRLRQFFTVTVPGVRPATVLVLLLATITGANLFTEPYLLTGGGGPNGASASPVLLMYQKGIEQQNPDVAAAIGVILIIFVLIIAALQRRFVGREES</sequence>
<feature type="transmembrane region" description="Helical" evidence="7">
    <location>
        <begin position="155"/>
        <end position="175"/>
    </location>
</feature>
<evidence type="ECO:0000256" key="5">
    <source>
        <dbReference type="ARBA" id="ARBA00022989"/>
    </source>
</evidence>
<dbReference type="InterPro" id="IPR051393">
    <property type="entry name" value="ABC_transporter_permease"/>
</dbReference>
<feature type="domain" description="ABC transmembrane type-1" evidence="9">
    <location>
        <begin position="118"/>
        <end position="329"/>
    </location>
</feature>
<dbReference type="InterPro" id="IPR000515">
    <property type="entry name" value="MetI-like"/>
</dbReference>
<keyword evidence="5 7" id="KW-1133">Transmembrane helix</keyword>
<gene>
    <name evidence="10" type="ORF">FVP77_10055</name>
</gene>
<dbReference type="GO" id="GO:0005886">
    <property type="term" value="C:plasma membrane"/>
    <property type="evidence" value="ECO:0007669"/>
    <property type="project" value="UniProtKB-SubCell"/>
</dbReference>
<dbReference type="Gene3D" id="1.10.3720.10">
    <property type="entry name" value="MetI-like"/>
    <property type="match status" value="1"/>
</dbReference>
<keyword evidence="4 7" id="KW-0812">Transmembrane</keyword>
<comment type="caution">
    <text evidence="10">The sequence shown here is derived from an EMBL/GenBank/DDBJ whole genome shotgun (WGS) entry which is preliminary data.</text>
</comment>
<dbReference type="AlphaFoldDB" id="A0A5C8I3T0"/>
<evidence type="ECO:0000256" key="2">
    <source>
        <dbReference type="ARBA" id="ARBA00022448"/>
    </source>
</evidence>
<comment type="subcellular location">
    <subcellularLocation>
        <location evidence="1 7">Cell membrane</location>
        <topology evidence="1 7">Multi-pass membrane protein</topology>
    </subcellularLocation>
</comment>
<dbReference type="Proteomes" id="UP000321034">
    <property type="component" value="Unassembled WGS sequence"/>
</dbReference>
<feature type="transmembrane region" description="Helical" evidence="7">
    <location>
        <begin position="55"/>
        <end position="81"/>
    </location>
</feature>
<dbReference type="EMBL" id="VRSV01000001">
    <property type="protein sequence ID" value="TXK13692.1"/>
    <property type="molecule type" value="Genomic_DNA"/>
</dbReference>
<protein>
    <submittedName>
        <fullName evidence="10">Sugar ABC transporter permease</fullName>
    </submittedName>
</protein>
<dbReference type="PANTHER" id="PTHR30193">
    <property type="entry name" value="ABC TRANSPORTER PERMEASE PROTEIN"/>
    <property type="match status" value="1"/>
</dbReference>
<dbReference type="CDD" id="cd06261">
    <property type="entry name" value="TM_PBP2"/>
    <property type="match status" value="1"/>
</dbReference>
<evidence type="ECO:0000313" key="11">
    <source>
        <dbReference type="Proteomes" id="UP000321034"/>
    </source>
</evidence>
<evidence type="ECO:0000256" key="8">
    <source>
        <dbReference type="SAM" id="MobiDB-lite"/>
    </source>
</evidence>
<dbReference type="PROSITE" id="PS50928">
    <property type="entry name" value="ABC_TM1"/>
    <property type="match status" value="1"/>
</dbReference>
<feature type="transmembrane region" description="Helical" evidence="7">
    <location>
        <begin position="121"/>
        <end position="143"/>
    </location>
</feature>
<feature type="transmembrane region" description="Helical" evidence="7">
    <location>
        <begin position="195"/>
        <end position="226"/>
    </location>
</feature>
<keyword evidence="2 7" id="KW-0813">Transport</keyword>
<keyword evidence="6 7" id="KW-0472">Membrane</keyword>
<evidence type="ECO:0000313" key="10">
    <source>
        <dbReference type="EMBL" id="TXK13692.1"/>
    </source>
</evidence>
<dbReference type="GO" id="GO:0055085">
    <property type="term" value="P:transmembrane transport"/>
    <property type="evidence" value="ECO:0007669"/>
    <property type="project" value="InterPro"/>
</dbReference>
<feature type="region of interest" description="Disordered" evidence="8">
    <location>
        <begin position="1"/>
        <end position="43"/>
    </location>
</feature>
<dbReference type="RefSeq" id="WP_147894337.1">
    <property type="nucleotide sequence ID" value="NZ_BAAANR010000001.1"/>
</dbReference>
<evidence type="ECO:0000256" key="3">
    <source>
        <dbReference type="ARBA" id="ARBA00022475"/>
    </source>
</evidence>
<dbReference type="SUPFAM" id="SSF161098">
    <property type="entry name" value="MetI-like"/>
    <property type="match status" value="1"/>
</dbReference>
<name>A0A5C8I3T0_9MICO</name>
<comment type="similarity">
    <text evidence="7">Belongs to the binding-protein-dependent transport system permease family.</text>
</comment>
<evidence type="ECO:0000256" key="4">
    <source>
        <dbReference type="ARBA" id="ARBA00022692"/>
    </source>
</evidence>
<evidence type="ECO:0000259" key="9">
    <source>
        <dbReference type="PROSITE" id="PS50928"/>
    </source>
</evidence>
<organism evidence="10 11">
    <name type="scientific">Microbacterium hatanonis</name>
    <dbReference type="NCBI Taxonomy" id="404366"/>
    <lineage>
        <taxon>Bacteria</taxon>
        <taxon>Bacillati</taxon>
        <taxon>Actinomycetota</taxon>
        <taxon>Actinomycetes</taxon>
        <taxon>Micrococcales</taxon>
        <taxon>Microbacteriaceae</taxon>
        <taxon>Microbacterium</taxon>
    </lineage>
</organism>
<dbReference type="OrthoDB" id="9805974at2"/>
<accession>A0A5C8I3T0</accession>
<reference evidence="10 11" key="1">
    <citation type="submission" date="2019-08" db="EMBL/GenBank/DDBJ databases">
        <authorList>
            <person name="Dong K."/>
        </authorList>
    </citation>
    <scope>NUCLEOTIDE SEQUENCE [LARGE SCALE GENOMIC DNA]</scope>
    <source>
        <strain evidence="10 11">JCM14558</strain>
    </source>
</reference>
<dbReference type="PANTHER" id="PTHR30193:SF41">
    <property type="entry name" value="DIACETYLCHITOBIOSE UPTAKE SYSTEM PERMEASE PROTEIN NGCF"/>
    <property type="match status" value="1"/>
</dbReference>
<feature type="transmembrane region" description="Helical" evidence="7">
    <location>
        <begin position="247"/>
        <end position="269"/>
    </location>
</feature>